<dbReference type="Gene3D" id="1.10.540.10">
    <property type="entry name" value="Acyl-CoA dehydrogenase/oxidase, N-terminal domain"/>
    <property type="match status" value="1"/>
</dbReference>
<evidence type="ECO:0000313" key="6">
    <source>
        <dbReference type="EMBL" id="TGG76674.1"/>
    </source>
</evidence>
<dbReference type="InterPro" id="IPR009075">
    <property type="entry name" value="AcylCo_DH/oxidase_C"/>
</dbReference>
<dbReference type="Proteomes" id="UP000298111">
    <property type="component" value="Unassembled WGS sequence"/>
</dbReference>
<dbReference type="EMBL" id="RCIY01000103">
    <property type="protein sequence ID" value="TGG76674.1"/>
    <property type="molecule type" value="Genomic_DNA"/>
</dbReference>
<dbReference type="InterPro" id="IPR013786">
    <property type="entry name" value="AcylCoA_DH/ox_N"/>
</dbReference>
<protein>
    <submittedName>
        <fullName evidence="6">Acyl-CoA dehydrogenase</fullName>
    </submittedName>
</protein>
<evidence type="ECO:0000256" key="4">
    <source>
        <dbReference type="ARBA" id="ARBA00022827"/>
    </source>
</evidence>
<dbReference type="Pfam" id="PF02771">
    <property type="entry name" value="Acyl-CoA_dh_N"/>
    <property type="match status" value="1"/>
</dbReference>
<accession>A0A6C1C591</accession>
<dbReference type="Pfam" id="PF00441">
    <property type="entry name" value="Acyl-CoA_dh_1"/>
    <property type="match status" value="1"/>
</dbReference>
<evidence type="ECO:0000313" key="7">
    <source>
        <dbReference type="Proteomes" id="UP000298111"/>
    </source>
</evidence>
<sequence>MTDTLAPALHLTPEQTELRALVRKALGDGDAELSRVTQLLATAIGAWGLALPERYGGADCTLAEVAVVAGELGRALSPVPYLAGQLAARAVLHTGDTDAHARLLPGLAQGRTAALAWAEAGSWEPEAVALEAVPGPDGSDWLLTGGKEHVLGADGELLLAFARTGAGLALFELLEAPHIELPPALDPSRPLGRCTFAATRARLLGTPGAPAARVLARTRDEACALLAAEQVGGAERCVELTVEYARTRVQFGRPIGSFQAVKHRLADMYARLESARSAARAAAVHPERYGALAKSVCGEAYEWIAGETIQLHGGIGFTWEHPAHRYFKRAHATGQLFGPPARHRARLLADRLAALDAPGLR</sequence>
<dbReference type="SUPFAM" id="SSF47203">
    <property type="entry name" value="Acyl-CoA dehydrogenase C-terminal domain-like"/>
    <property type="match status" value="1"/>
</dbReference>
<dbReference type="Gene3D" id="1.20.140.10">
    <property type="entry name" value="Butyryl-CoA Dehydrogenase, subunit A, domain 3"/>
    <property type="match status" value="1"/>
</dbReference>
<evidence type="ECO:0000256" key="2">
    <source>
        <dbReference type="ARBA" id="ARBA00009347"/>
    </source>
</evidence>
<dbReference type="GeneID" id="75181368"/>
<evidence type="ECO:0000256" key="3">
    <source>
        <dbReference type="ARBA" id="ARBA00022630"/>
    </source>
</evidence>
<comment type="caution">
    <text evidence="6">The sequence shown here is derived from an EMBL/GenBank/DDBJ whole genome shotgun (WGS) entry which is preliminary data.</text>
</comment>
<comment type="cofactor">
    <cofactor evidence="1">
        <name>FAD</name>
        <dbReference type="ChEBI" id="CHEBI:57692"/>
    </cofactor>
</comment>
<dbReference type="PANTHER" id="PTHR43884:SF20">
    <property type="entry name" value="ACYL-COA DEHYDROGENASE FADE28"/>
    <property type="match status" value="1"/>
</dbReference>
<dbReference type="AlphaFoldDB" id="A0A6C1C591"/>
<organism evidence="6 7">
    <name type="scientific">Streptomyces albus</name>
    <dbReference type="NCBI Taxonomy" id="1888"/>
    <lineage>
        <taxon>Bacteria</taxon>
        <taxon>Bacillati</taxon>
        <taxon>Actinomycetota</taxon>
        <taxon>Actinomycetes</taxon>
        <taxon>Kitasatosporales</taxon>
        <taxon>Streptomycetaceae</taxon>
        <taxon>Streptomyces</taxon>
    </lineage>
</organism>
<dbReference type="GO" id="GO:0050660">
    <property type="term" value="F:flavin adenine dinucleotide binding"/>
    <property type="evidence" value="ECO:0007669"/>
    <property type="project" value="InterPro"/>
</dbReference>
<keyword evidence="3" id="KW-0285">Flavoprotein</keyword>
<dbReference type="PANTHER" id="PTHR43884">
    <property type="entry name" value="ACYL-COA DEHYDROGENASE"/>
    <property type="match status" value="1"/>
</dbReference>
<evidence type="ECO:0000256" key="5">
    <source>
        <dbReference type="ARBA" id="ARBA00023002"/>
    </source>
</evidence>
<dbReference type="InterPro" id="IPR009100">
    <property type="entry name" value="AcylCoA_DH/oxidase_NM_dom_sf"/>
</dbReference>
<evidence type="ECO:0000256" key="1">
    <source>
        <dbReference type="ARBA" id="ARBA00001974"/>
    </source>
</evidence>
<dbReference type="InterPro" id="IPR036250">
    <property type="entry name" value="AcylCo_DH-like_C"/>
</dbReference>
<gene>
    <name evidence="6" type="ORF">D8771_29260</name>
</gene>
<dbReference type="SUPFAM" id="SSF56645">
    <property type="entry name" value="Acyl-CoA dehydrogenase NM domain-like"/>
    <property type="match status" value="1"/>
</dbReference>
<dbReference type="InterPro" id="IPR037069">
    <property type="entry name" value="AcylCoA_DH/ox_N_sf"/>
</dbReference>
<comment type="similarity">
    <text evidence="2">Belongs to the acyl-CoA dehydrogenase family.</text>
</comment>
<keyword evidence="5" id="KW-0560">Oxidoreductase</keyword>
<keyword evidence="4" id="KW-0274">FAD</keyword>
<dbReference type="RefSeq" id="WP_016469746.1">
    <property type="nucleotide sequence ID" value="NZ_BNEJ01000007.1"/>
</dbReference>
<proteinExistence type="inferred from homology"/>
<name>A0A6C1C591_9ACTN</name>
<dbReference type="GO" id="GO:0003995">
    <property type="term" value="F:acyl-CoA dehydrogenase activity"/>
    <property type="evidence" value="ECO:0007669"/>
    <property type="project" value="TreeGrafter"/>
</dbReference>
<reference evidence="6 7" key="1">
    <citation type="submission" date="2018-10" db="EMBL/GenBank/DDBJ databases">
        <title>Isolation of pseudouridimycin from Streptomyces albus DSM 40763.</title>
        <authorList>
            <person name="Rosenqvist P."/>
            <person name="Metsae-Ketelae M."/>
            <person name="Virta P."/>
        </authorList>
    </citation>
    <scope>NUCLEOTIDE SEQUENCE [LARGE SCALE GENOMIC DNA]</scope>
    <source>
        <strain evidence="6 7">DSM 40763</strain>
    </source>
</reference>